<evidence type="ECO:0000313" key="2">
    <source>
        <dbReference type="Proteomes" id="UP000792457"/>
    </source>
</evidence>
<sequence>MGAPCYMCYCGPRHNKESRWIPAVIVKVLCTRSVKVRVFPRGPIWHRHIDHLRPCFGADQDDDSGEIFNADLVANATDIPSAPPSHLISGKFNREDQCRR</sequence>
<dbReference type="AlphaFoldDB" id="A0A8K0K7V2"/>
<evidence type="ECO:0000313" key="1">
    <source>
        <dbReference type="EMBL" id="KAG8229990.1"/>
    </source>
</evidence>
<keyword evidence="2" id="KW-1185">Reference proteome</keyword>
<organism evidence="1 2">
    <name type="scientific">Ladona fulva</name>
    <name type="common">Scarce chaser dragonfly</name>
    <name type="synonym">Libellula fulva</name>
    <dbReference type="NCBI Taxonomy" id="123851"/>
    <lineage>
        <taxon>Eukaryota</taxon>
        <taxon>Metazoa</taxon>
        <taxon>Ecdysozoa</taxon>
        <taxon>Arthropoda</taxon>
        <taxon>Hexapoda</taxon>
        <taxon>Insecta</taxon>
        <taxon>Pterygota</taxon>
        <taxon>Palaeoptera</taxon>
        <taxon>Odonata</taxon>
        <taxon>Epiprocta</taxon>
        <taxon>Anisoptera</taxon>
        <taxon>Libelluloidea</taxon>
        <taxon>Libellulidae</taxon>
        <taxon>Ladona</taxon>
    </lineage>
</organism>
<proteinExistence type="predicted"/>
<accession>A0A8K0K7V2</accession>
<gene>
    <name evidence="1" type="ORF">J437_LFUL012266</name>
</gene>
<dbReference type="OrthoDB" id="10057092at2759"/>
<comment type="caution">
    <text evidence="1">The sequence shown here is derived from an EMBL/GenBank/DDBJ whole genome shotgun (WGS) entry which is preliminary data.</text>
</comment>
<reference evidence="1" key="1">
    <citation type="submission" date="2013-04" db="EMBL/GenBank/DDBJ databases">
        <authorList>
            <person name="Qu J."/>
            <person name="Murali S.C."/>
            <person name="Bandaranaike D."/>
            <person name="Bellair M."/>
            <person name="Blankenburg K."/>
            <person name="Chao H."/>
            <person name="Dinh H."/>
            <person name="Doddapaneni H."/>
            <person name="Downs B."/>
            <person name="Dugan-Rocha S."/>
            <person name="Elkadiri S."/>
            <person name="Gnanaolivu R.D."/>
            <person name="Hernandez B."/>
            <person name="Javaid M."/>
            <person name="Jayaseelan J.C."/>
            <person name="Lee S."/>
            <person name="Li M."/>
            <person name="Ming W."/>
            <person name="Munidasa M."/>
            <person name="Muniz J."/>
            <person name="Nguyen L."/>
            <person name="Ongeri F."/>
            <person name="Osuji N."/>
            <person name="Pu L.-L."/>
            <person name="Puazo M."/>
            <person name="Qu C."/>
            <person name="Quiroz J."/>
            <person name="Raj R."/>
            <person name="Weissenberger G."/>
            <person name="Xin Y."/>
            <person name="Zou X."/>
            <person name="Han Y."/>
            <person name="Richards S."/>
            <person name="Worley K."/>
            <person name="Muzny D."/>
            <person name="Gibbs R."/>
        </authorList>
    </citation>
    <scope>NUCLEOTIDE SEQUENCE</scope>
    <source>
        <strain evidence="1">Sampled in the wild</strain>
    </source>
</reference>
<name>A0A8K0K7V2_LADFU</name>
<dbReference type="EMBL" id="KZ308457">
    <property type="protein sequence ID" value="KAG8229990.1"/>
    <property type="molecule type" value="Genomic_DNA"/>
</dbReference>
<dbReference type="Proteomes" id="UP000792457">
    <property type="component" value="Unassembled WGS sequence"/>
</dbReference>
<reference evidence="1" key="2">
    <citation type="submission" date="2017-10" db="EMBL/GenBank/DDBJ databases">
        <title>Ladona fulva Genome sequencing and assembly.</title>
        <authorList>
            <person name="Murali S."/>
            <person name="Richards S."/>
            <person name="Bandaranaike D."/>
            <person name="Bellair M."/>
            <person name="Blankenburg K."/>
            <person name="Chao H."/>
            <person name="Dinh H."/>
            <person name="Doddapaneni H."/>
            <person name="Dugan-Rocha S."/>
            <person name="Elkadiri S."/>
            <person name="Gnanaolivu R."/>
            <person name="Hernandez B."/>
            <person name="Skinner E."/>
            <person name="Javaid M."/>
            <person name="Lee S."/>
            <person name="Li M."/>
            <person name="Ming W."/>
            <person name="Munidasa M."/>
            <person name="Muniz J."/>
            <person name="Nguyen L."/>
            <person name="Hughes D."/>
            <person name="Osuji N."/>
            <person name="Pu L.-L."/>
            <person name="Puazo M."/>
            <person name="Qu C."/>
            <person name="Quiroz J."/>
            <person name="Raj R."/>
            <person name="Weissenberger G."/>
            <person name="Xin Y."/>
            <person name="Zou X."/>
            <person name="Han Y."/>
            <person name="Worley K."/>
            <person name="Muzny D."/>
            <person name="Gibbs R."/>
        </authorList>
    </citation>
    <scope>NUCLEOTIDE SEQUENCE</scope>
    <source>
        <strain evidence="1">Sampled in the wild</strain>
    </source>
</reference>
<protein>
    <submittedName>
        <fullName evidence="1">Uncharacterized protein</fullName>
    </submittedName>
</protein>